<evidence type="ECO:0000256" key="1">
    <source>
        <dbReference type="SAM" id="SignalP"/>
    </source>
</evidence>
<feature type="chain" id="PRO_5047142315" evidence="1">
    <location>
        <begin position="23"/>
        <end position="89"/>
    </location>
</feature>
<name>A0ABU8TNH0_9HYPH</name>
<dbReference type="Proteomes" id="UP001385499">
    <property type="component" value="Unassembled WGS sequence"/>
</dbReference>
<feature type="signal peptide" evidence="1">
    <location>
        <begin position="1"/>
        <end position="22"/>
    </location>
</feature>
<organism evidence="2 3">
    <name type="scientific">Roseibium algae</name>
    <dbReference type="NCBI Taxonomy" id="3123038"/>
    <lineage>
        <taxon>Bacteria</taxon>
        <taxon>Pseudomonadati</taxon>
        <taxon>Pseudomonadota</taxon>
        <taxon>Alphaproteobacteria</taxon>
        <taxon>Hyphomicrobiales</taxon>
        <taxon>Stappiaceae</taxon>
        <taxon>Roseibium</taxon>
    </lineage>
</organism>
<accession>A0ABU8TNH0</accession>
<comment type="caution">
    <text evidence="2">The sequence shown here is derived from an EMBL/GenBank/DDBJ whole genome shotgun (WGS) entry which is preliminary data.</text>
</comment>
<dbReference type="EMBL" id="JBAKIA010000011">
    <property type="protein sequence ID" value="MEJ8475467.1"/>
    <property type="molecule type" value="Genomic_DNA"/>
</dbReference>
<keyword evidence="1" id="KW-0732">Signal</keyword>
<evidence type="ECO:0000313" key="3">
    <source>
        <dbReference type="Proteomes" id="UP001385499"/>
    </source>
</evidence>
<reference evidence="2 3" key="1">
    <citation type="submission" date="2024-02" db="EMBL/GenBank/DDBJ databases">
        <title>Roseibium algae sp. nov., isolated from marine alga (Grateloupia sp.), showing potential in myo-inositol conversion.</title>
        <authorList>
            <person name="Wang Y."/>
        </authorList>
    </citation>
    <scope>NUCLEOTIDE SEQUENCE [LARGE SCALE GENOMIC DNA]</scope>
    <source>
        <strain evidence="2 3">H3510</strain>
    </source>
</reference>
<gene>
    <name evidence="2" type="ORF">V6575_15330</name>
</gene>
<sequence length="89" mass="9470">MKTIAAATICCAFAALIFNYFNNPTQPELTRVNCAKIAVFAPSTGKNAEDLCRNYGGLAKSDATPNTEGLVILVRNQPMGGFSGQNSIR</sequence>
<evidence type="ECO:0000313" key="2">
    <source>
        <dbReference type="EMBL" id="MEJ8475467.1"/>
    </source>
</evidence>
<proteinExistence type="predicted"/>
<dbReference type="RefSeq" id="WP_340275563.1">
    <property type="nucleotide sequence ID" value="NZ_JBAKIA010000011.1"/>
</dbReference>
<protein>
    <submittedName>
        <fullName evidence="2">Antitermination protein</fullName>
    </submittedName>
</protein>
<keyword evidence="3" id="KW-1185">Reference proteome</keyword>